<protein>
    <recommendedName>
        <fullName evidence="12">Probable arginine--tRNA ligase, cytoplasmic</fullName>
        <ecNumber evidence="3">6.1.1.19</ecNumber>
    </recommendedName>
    <alternativeName>
        <fullName evidence="10">Arginyl-tRNA synthetase</fullName>
    </alternativeName>
</protein>
<evidence type="ECO:0000313" key="17">
    <source>
        <dbReference type="Proteomes" id="UP001372834"/>
    </source>
</evidence>
<gene>
    <name evidence="16" type="ORF">RUM43_004114</name>
</gene>
<feature type="domain" description="DALR anticodon binding" evidence="14">
    <location>
        <begin position="556"/>
        <end position="671"/>
    </location>
</feature>
<dbReference type="InterPro" id="IPR008909">
    <property type="entry name" value="DALR_anticod-bd"/>
</dbReference>
<dbReference type="FunFam" id="3.40.50.620:FF:000084">
    <property type="entry name" value="arginine--tRNA ligase, cytoplasmic"/>
    <property type="match status" value="1"/>
</dbReference>
<dbReference type="SUPFAM" id="SSF55190">
    <property type="entry name" value="Arginyl-tRNA synthetase (ArgRS), N-terminal 'additional' domain"/>
    <property type="match status" value="1"/>
</dbReference>
<evidence type="ECO:0000256" key="3">
    <source>
        <dbReference type="ARBA" id="ARBA00012837"/>
    </source>
</evidence>
<dbReference type="Gene3D" id="3.30.1360.70">
    <property type="entry name" value="Arginyl tRNA synthetase N-terminal domain"/>
    <property type="match status" value="1"/>
</dbReference>
<comment type="similarity">
    <text evidence="2 13">Belongs to the class-I aminoacyl-tRNA synthetase family.</text>
</comment>
<keyword evidence="4" id="KW-0963">Cytoplasm</keyword>
<dbReference type="SUPFAM" id="SSF47323">
    <property type="entry name" value="Anticodon-binding domain of a subclass of class I aminoacyl-tRNA synthetases"/>
    <property type="match status" value="1"/>
</dbReference>
<dbReference type="Gene3D" id="1.10.730.10">
    <property type="entry name" value="Isoleucyl-tRNA Synthetase, Domain 1"/>
    <property type="match status" value="1"/>
</dbReference>
<keyword evidence="7 13" id="KW-0067">ATP-binding</keyword>
<dbReference type="InterPro" id="IPR035684">
    <property type="entry name" value="ArgRS_core"/>
</dbReference>
<evidence type="ECO:0000256" key="5">
    <source>
        <dbReference type="ARBA" id="ARBA00022598"/>
    </source>
</evidence>
<evidence type="ECO:0000256" key="1">
    <source>
        <dbReference type="ARBA" id="ARBA00004514"/>
    </source>
</evidence>
<dbReference type="GO" id="GO:0017101">
    <property type="term" value="C:aminoacyl-tRNA synthetase multienzyme complex"/>
    <property type="evidence" value="ECO:0007669"/>
    <property type="project" value="UniProtKB-ARBA"/>
</dbReference>
<evidence type="ECO:0000256" key="10">
    <source>
        <dbReference type="ARBA" id="ARBA00033033"/>
    </source>
</evidence>
<dbReference type="Pfam" id="PF05746">
    <property type="entry name" value="DALR_1"/>
    <property type="match status" value="1"/>
</dbReference>
<dbReference type="GO" id="GO:0005829">
    <property type="term" value="C:cytosol"/>
    <property type="evidence" value="ECO:0007669"/>
    <property type="project" value="UniProtKB-SubCell"/>
</dbReference>
<dbReference type="PRINTS" id="PR01038">
    <property type="entry name" value="TRNASYNTHARG"/>
</dbReference>
<comment type="catalytic activity">
    <reaction evidence="11">
        <text>tRNA(Arg) + L-arginine + ATP = L-arginyl-tRNA(Arg) + AMP + diphosphate</text>
        <dbReference type="Rhea" id="RHEA:20301"/>
        <dbReference type="Rhea" id="RHEA-COMP:9658"/>
        <dbReference type="Rhea" id="RHEA-COMP:9673"/>
        <dbReference type="ChEBI" id="CHEBI:30616"/>
        <dbReference type="ChEBI" id="CHEBI:32682"/>
        <dbReference type="ChEBI" id="CHEBI:33019"/>
        <dbReference type="ChEBI" id="CHEBI:78442"/>
        <dbReference type="ChEBI" id="CHEBI:78513"/>
        <dbReference type="ChEBI" id="CHEBI:456215"/>
        <dbReference type="EC" id="6.1.1.19"/>
    </reaction>
</comment>
<comment type="subcellular location">
    <subcellularLocation>
        <location evidence="1">Cytoplasm</location>
        <location evidence="1">Cytosol</location>
    </subcellularLocation>
</comment>
<name>A0AAN8XPC3_POLSC</name>
<comment type="caution">
    <text evidence="16">The sequence shown here is derived from an EMBL/GenBank/DDBJ whole genome shotgun (WGS) entry which is preliminary data.</text>
</comment>
<accession>A0AAN8XPC3</accession>
<evidence type="ECO:0000256" key="2">
    <source>
        <dbReference type="ARBA" id="ARBA00005594"/>
    </source>
</evidence>
<dbReference type="PANTHER" id="PTHR11956:SF5">
    <property type="entry name" value="ARGININE--TRNA LIGASE, CYTOPLASMIC"/>
    <property type="match status" value="1"/>
</dbReference>
<proteinExistence type="inferred from homology"/>
<dbReference type="EMBL" id="JAWJWE010000002">
    <property type="protein sequence ID" value="KAK6642612.1"/>
    <property type="molecule type" value="Genomic_DNA"/>
</dbReference>
<evidence type="ECO:0000256" key="9">
    <source>
        <dbReference type="ARBA" id="ARBA00023146"/>
    </source>
</evidence>
<dbReference type="InterPro" id="IPR001412">
    <property type="entry name" value="aa-tRNA-synth_I_CS"/>
</dbReference>
<dbReference type="CDD" id="cd00671">
    <property type="entry name" value="ArgRS_core"/>
    <property type="match status" value="1"/>
</dbReference>
<dbReference type="PANTHER" id="PTHR11956">
    <property type="entry name" value="ARGINYL-TRNA SYNTHETASE"/>
    <property type="match status" value="1"/>
</dbReference>
<dbReference type="SMART" id="SM00836">
    <property type="entry name" value="DALR_1"/>
    <property type="match status" value="1"/>
</dbReference>
<dbReference type="Gene3D" id="3.40.50.620">
    <property type="entry name" value="HUPs"/>
    <property type="match status" value="1"/>
</dbReference>
<dbReference type="GO" id="GO:0004814">
    <property type="term" value="F:arginine-tRNA ligase activity"/>
    <property type="evidence" value="ECO:0007669"/>
    <property type="project" value="UniProtKB-EC"/>
</dbReference>
<dbReference type="NCBIfam" id="TIGR00456">
    <property type="entry name" value="argS"/>
    <property type="match status" value="1"/>
</dbReference>
<sequence>MVHIVLDLLIEINKYLQESEILLLRDQINSLKKKLLVNECQEEKSEDPNLVAALTENSKLKYRLSIIKRATERILNGNVKQTYKMTDSISDEKSLYSIQNALFNIFKHAINKAYPQFPQAPVVVASSSHAKFGDYQCNSAMPIMQLLKAQGSKSNPREVADKIMSSVVPNNLIEKMEVAGAGFINVTLSRSEGLHSLQKILKHGVLPPNNIIKRRVLVDFSSPNIAKEMHVGHLRSTIIGDSISNLLEFLGHDVIRVNHVGDWGTQFGMLIAHLQDKFPDYLTKSPPIQDLQAFYKESKKRFDEDEEFKKRAYSCVVQLQSHQPDYLKAWNLICDVSRKEFQKIYDRLNIKLTEKGESFYQTRMETLVKDLEARGLLEEDEGRKILWGDKSNIPFTIIKSDGGFTYDTSDLAAIKFRIEEERAEWIVYVTDAGQSTHFEILQKCAEKCGILNPDKVRIDFVGFGVVLGEDKKKFKTRSGETVRLLDLMEEGLKRSLEKLKEKERDKVLTPEELKAAQESIAYGCIKYADLSHNRNHEYVFSFEKMLDDRGNTAVYLLYALTRIKSIARSAGVTSEQLKEASKTTQISLEHEKEWNLGKVLLKFPDVLNTIAKDLCLHHLCEFVYETACAFTEFYDSCYCIEKNKSGSYHSCDHDERLHELKLNLMMKSSRFTWAGCYSAKIKTGVENRYVKNLNGTPLTYVRPLPLVYSHKVNKKELDFIKIAVEITDKSIAIQLWNEFTPDQTIKTNPKNLQIWDKDCPQTITSFESKVPLITYLILHCLGTAHIPDDYYPVLRILNLEIAWNDMDEEELKETAILWALGLSTTNIRDVLLLLSSKDTPLIVRSTFRNYNPIPGVNWSNDLIVNADTPKIYQ</sequence>
<dbReference type="PROSITE" id="PS00178">
    <property type="entry name" value="AA_TRNA_LIGASE_I"/>
    <property type="match status" value="1"/>
</dbReference>
<dbReference type="SMART" id="SM01016">
    <property type="entry name" value="Arg_tRNA_synt_N"/>
    <property type="match status" value="1"/>
</dbReference>
<dbReference type="InterPro" id="IPR005148">
    <property type="entry name" value="Arg-tRNA-synth_N"/>
</dbReference>
<evidence type="ECO:0000256" key="4">
    <source>
        <dbReference type="ARBA" id="ARBA00022490"/>
    </source>
</evidence>
<evidence type="ECO:0000313" key="16">
    <source>
        <dbReference type="EMBL" id="KAK6642612.1"/>
    </source>
</evidence>
<dbReference type="InterPro" id="IPR014729">
    <property type="entry name" value="Rossmann-like_a/b/a_fold"/>
</dbReference>
<evidence type="ECO:0000256" key="13">
    <source>
        <dbReference type="RuleBase" id="RU363038"/>
    </source>
</evidence>
<evidence type="ECO:0000256" key="12">
    <source>
        <dbReference type="ARBA" id="ARBA00071644"/>
    </source>
</evidence>
<dbReference type="InterPro" id="IPR036695">
    <property type="entry name" value="Arg-tRNA-synth_N_sf"/>
</dbReference>
<evidence type="ECO:0000256" key="8">
    <source>
        <dbReference type="ARBA" id="ARBA00022917"/>
    </source>
</evidence>
<evidence type="ECO:0000256" key="7">
    <source>
        <dbReference type="ARBA" id="ARBA00022840"/>
    </source>
</evidence>
<keyword evidence="8 13" id="KW-0648">Protein biosynthesis</keyword>
<evidence type="ECO:0000259" key="14">
    <source>
        <dbReference type="SMART" id="SM00836"/>
    </source>
</evidence>
<keyword evidence="9 13" id="KW-0030">Aminoacyl-tRNA synthetase</keyword>
<dbReference type="GO" id="GO:0005524">
    <property type="term" value="F:ATP binding"/>
    <property type="evidence" value="ECO:0007669"/>
    <property type="project" value="UniProtKB-KW"/>
</dbReference>
<dbReference type="AlphaFoldDB" id="A0AAN8XPC3"/>
<dbReference type="FunFam" id="3.30.1360.70:FF:000002">
    <property type="entry name" value="arginine--tRNA ligase, cytoplasmic"/>
    <property type="match status" value="1"/>
</dbReference>
<feature type="domain" description="Arginyl tRNA synthetase N-terminal" evidence="15">
    <location>
        <begin position="100"/>
        <end position="188"/>
    </location>
</feature>
<evidence type="ECO:0000259" key="15">
    <source>
        <dbReference type="SMART" id="SM01016"/>
    </source>
</evidence>
<organism evidence="16 17">
    <name type="scientific">Polyplax serrata</name>
    <name type="common">Common mouse louse</name>
    <dbReference type="NCBI Taxonomy" id="468196"/>
    <lineage>
        <taxon>Eukaryota</taxon>
        <taxon>Metazoa</taxon>
        <taxon>Ecdysozoa</taxon>
        <taxon>Arthropoda</taxon>
        <taxon>Hexapoda</taxon>
        <taxon>Insecta</taxon>
        <taxon>Pterygota</taxon>
        <taxon>Neoptera</taxon>
        <taxon>Paraneoptera</taxon>
        <taxon>Psocodea</taxon>
        <taxon>Troctomorpha</taxon>
        <taxon>Phthiraptera</taxon>
        <taxon>Anoplura</taxon>
        <taxon>Polyplacidae</taxon>
        <taxon>Polyplax</taxon>
    </lineage>
</organism>
<dbReference type="Pfam" id="PF03485">
    <property type="entry name" value="Arg_tRNA_synt_N"/>
    <property type="match status" value="1"/>
</dbReference>
<dbReference type="GO" id="GO:0006420">
    <property type="term" value="P:arginyl-tRNA aminoacylation"/>
    <property type="evidence" value="ECO:0007669"/>
    <property type="project" value="InterPro"/>
</dbReference>
<evidence type="ECO:0000256" key="11">
    <source>
        <dbReference type="ARBA" id="ARBA00049339"/>
    </source>
</evidence>
<dbReference type="SUPFAM" id="SSF52374">
    <property type="entry name" value="Nucleotidylyl transferase"/>
    <property type="match status" value="1"/>
</dbReference>
<keyword evidence="5 13" id="KW-0436">Ligase</keyword>
<dbReference type="Proteomes" id="UP001372834">
    <property type="component" value="Unassembled WGS sequence"/>
</dbReference>
<keyword evidence="6 13" id="KW-0547">Nucleotide-binding</keyword>
<dbReference type="InterPro" id="IPR009080">
    <property type="entry name" value="tRNAsynth_Ia_anticodon-bd"/>
</dbReference>
<dbReference type="InterPro" id="IPR001278">
    <property type="entry name" value="Arg-tRNA-ligase"/>
</dbReference>
<dbReference type="Pfam" id="PF00750">
    <property type="entry name" value="tRNA-synt_1d"/>
    <property type="match status" value="1"/>
</dbReference>
<dbReference type="EC" id="6.1.1.19" evidence="3"/>
<dbReference type="HAMAP" id="MF_00123">
    <property type="entry name" value="Arg_tRNA_synth"/>
    <property type="match status" value="1"/>
</dbReference>
<evidence type="ECO:0000256" key="6">
    <source>
        <dbReference type="ARBA" id="ARBA00022741"/>
    </source>
</evidence>
<reference evidence="16 17" key="1">
    <citation type="submission" date="2023-10" db="EMBL/GenBank/DDBJ databases">
        <title>Genomes of two closely related lineages of the louse Polyplax serrata with different host specificities.</title>
        <authorList>
            <person name="Martinu J."/>
            <person name="Tarabai H."/>
            <person name="Stefka J."/>
            <person name="Hypsa V."/>
        </authorList>
    </citation>
    <scope>NUCLEOTIDE SEQUENCE [LARGE SCALE GENOMIC DNA]</scope>
    <source>
        <strain evidence="16">HR10_N</strain>
    </source>
</reference>